<dbReference type="SUPFAM" id="SSF54001">
    <property type="entry name" value="Cysteine proteinases"/>
    <property type="match status" value="1"/>
</dbReference>
<keyword evidence="2" id="KW-0645">Protease</keyword>
<evidence type="ECO:0000313" key="7">
    <source>
        <dbReference type="EMBL" id="WAX56606.1"/>
    </source>
</evidence>
<dbReference type="Gene3D" id="3.90.1720.10">
    <property type="entry name" value="endopeptidase domain like (from Nostoc punctiforme)"/>
    <property type="match status" value="1"/>
</dbReference>
<dbReference type="Proteomes" id="UP001164693">
    <property type="component" value="Chromosome"/>
</dbReference>
<evidence type="ECO:0000256" key="4">
    <source>
        <dbReference type="ARBA" id="ARBA00022807"/>
    </source>
</evidence>
<keyword evidence="4" id="KW-0788">Thiol protease</keyword>
<keyword evidence="8" id="KW-1185">Reference proteome</keyword>
<proteinExistence type="inferred from homology"/>
<dbReference type="PANTHER" id="PTHR47053:SF1">
    <property type="entry name" value="MUREIN DD-ENDOPEPTIDASE MEPH-RELATED"/>
    <property type="match status" value="1"/>
</dbReference>
<dbReference type="InterPro" id="IPR038765">
    <property type="entry name" value="Papain-like_cys_pep_sf"/>
</dbReference>
<dbReference type="InterPro" id="IPR000064">
    <property type="entry name" value="NLP_P60_dom"/>
</dbReference>
<dbReference type="EMBL" id="CP097463">
    <property type="protein sequence ID" value="WAX56606.1"/>
    <property type="molecule type" value="Genomic_DNA"/>
</dbReference>
<evidence type="ECO:0000313" key="8">
    <source>
        <dbReference type="Proteomes" id="UP001164693"/>
    </source>
</evidence>
<reference evidence="7" key="1">
    <citation type="submission" date="2022-05" db="EMBL/GenBank/DDBJ databases">
        <title>Jatrophihabitans sp. SB3-54 whole genome sequence.</title>
        <authorList>
            <person name="Suh M.K."/>
            <person name="Eom M.K."/>
            <person name="Kim J.S."/>
            <person name="Kim H.S."/>
            <person name="Do H.E."/>
            <person name="Shin Y.K."/>
            <person name="Lee J.-S."/>
        </authorList>
    </citation>
    <scope>NUCLEOTIDE SEQUENCE</scope>
    <source>
        <strain evidence="7">SB3-54</strain>
    </source>
</reference>
<gene>
    <name evidence="7" type="ORF">M6B22_19055</name>
</gene>
<dbReference type="RefSeq" id="WP_269443139.1">
    <property type="nucleotide sequence ID" value="NZ_CP097463.1"/>
</dbReference>
<feature type="signal peptide" evidence="5">
    <location>
        <begin position="1"/>
        <end position="23"/>
    </location>
</feature>
<dbReference type="PROSITE" id="PS51935">
    <property type="entry name" value="NLPC_P60"/>
    <property type="match status" value="1"/>
</dbReference>
<evidence type="ECO:0000259" key="6">
    <source>
        <dbReference type="PROSITE" id="PS51935"/>
    </source>
</evidence>
<feature type="domain" description="NlpC/P60" evidence="6">
    <location>
        <begin position="134"/>
        <end position="254"/>
    </location>
</feature>
<evidence type="ECO:0000256" key="2">
    <source>
        <dbReference type="ARBA" id="ARBA00022670"/>
    </source>
</evidence>
<dbReference type="InterPro" id="IPR051202">
    <property type="entry name" value="Peptidase_C40"/>
</dbReference>
<dbReference type="PANTHER" id="PTHR47053">
    <property type="entry name" value="MUREIN DD-ENDOPEPTIDASE MEPH-RELATED"/>
    <property type="match status" value="1"/>
</dbReference>
<evidence type="ECO:0000256" key="5">
    <source>
        <dbReference type="SAM" id="SignalP"/>
    </source>
</evidence>
<name>A0ABY7JVP3_9ACTN</name>
<accession>A0ABY7JVP3</accession>
<keyword evidence="3" id="KW-0378">Hydrolase</keyword>
<evidence type="ECO:0000256" key="1">
    <source>
        <dbReference type="ARBA" id="ARBA00007074"/>
    </source>
</evidence>
<sequence>MSKRAALALGAALATLASMLVFASSASAAAAPRGALASATQYGTTITITGWAYDPARRSSSVRMAVYLDGKYAAKRVTTRFNRNVNRALHVSGRHSFRSVLHVSRSAHTVLIRVRSKTTDRWVSVATAQVRHPAATGTRIITAARKYYRARVPYVEGGSTPRGFDCSGYTQYVYREARVSKLPRTAEQQRRSVRHISRANARPGDLVFYLSGGSAFHVAIYAGHGMQYAEATVQDGLRYQPVWSSAVQYGTTWH</sequence>
<protein>
    <submittedName>
        <fullName evidence="7">C40 family peptidase</fullName>
    </submittedName>
</protein>
<comment type="similarity">
    <text evidence="1">Belongs to the peptidase C40 family.</text>
</comment>
<organism evidence="7 8">
    <name type="scientific">Jatrophihabitans cynanchi</name>
    <dbReference type="NCBI Taxonomy" id="2944128"/>
    <lineage>
        <taxon>Bacteria</taxon>
        <taxon>Bacillati</taxon>
        <taxon>Actinomycetota</taxon>
        <taxon>Actinomycetes</taxon>
        <taxon>Jatrophihabitantales</taxon>
        <taxon>Jatrophihabitantaceae</taxon>
        <taxon>Jatrophihabitans</taxon>
    </lineage>
</organism>
<evidence type="ECO:0000256" key="3">
    <source>
        <dbReference type="ARBA" id="ARBA00022801"/>
    </source>
</evidence>
<dbReference type="Pfam" id="PF00877">
    <property type="entry name" value="NLPC_P60"/>
    <property type="match status" value="1"/>
</dbReference>
<feature type="chain" id="PRO_5047509474" evidence="5">
    <location>
        <begin position="24"/>
        <end position="254"/>
    </location>
</feature>
<keyword evidence="5" id="KW-0732">Signal</keyword>